<feature type="domain" description="Peptidase S1" evidence="4">
    <location>
        <begin position="20"/>
        <end position="241"/>
    </location>
</feature>
<dbReference type="Proteomes" id="UP000492821">
    <property type="component" value="Unassembled WGS sequence"/>
</dbReference>
<keyword evidence="5" id="KW-1185">Reference proteome</keyword>
<dbReference type="InterPro" id="IPR001254">
    <property type="entry name" value="Trypsin_dom"/>
</dbReference>
<dbReference type="CDD" id="cd00190">
    <property type="entry name" value="Tryp_SPc"/>
    <property type="match status" value="1"/>
</dbReference>
<dbReference type="PANTHER" id="PTHR24252">
    <property type="entry name" value="ACROSIN-RELATED"/>
    <property type="match status" value="1"/>
</dbReference>
<feature type="signal peptide" evidence="3">
    <location>
        <begin position="1"/>
        <end position="29"/>
    </location>
</feature>
<keyword evidence="3" id="KW-0732">Signal</keyword>
<dbReference type="Pfam" id="PF00089">
    <property type="entry name" value="Trypsin"/>
    <property type="match status" value="1"/>
</dbReference>
<accession>A0A7E4UPW1</accession>
<dbReference type="PROSITE" id="PS50240">
    <property type="entry name" value="TRYPSIN_DOM"/>
    <property type="match status" value="1"/>
</dbReference>
<name>A0A7E4UPW1_PANRE</name>
<comment type="similarity">
    <text evidence="2">Belongs to the peptidase S1 family. CLIP subfamily.</text>
</comment>
<dbReference type="WBParaSite" id="Pan_g11309.t1">
    <property type="protein sequence ID" value="Pan_g11309.t1"/>
    <property type="gene ID" value="Pan_g11309"/>
</dbReference>
<dbReference type="GO" id="GO:0006508">
    <property type="term" value="P:proteolysis"/>
    <property type="evidence" value="ECO:0007669"/>
    <property type="project" value="InterPro"/>
</dbReference>
<evidence type="ECO:0000256" key="2">
    <source>
        <dbReference type="ARBA" id="ARBA00024195"/>
    </source>
</evidence>
<proteinExistence type="inferred from homology"/>
<dbReference type="FunFam" id="2.40.10.10:FF:000002">
    <property type="entry name" value="Transmembrane protease serine"/>
    <property type="match status" value="1"/>
</dbReference>
<organism evidence="5 6">
    <name type="scientific">Panagrellus redivivus</name>
    <name type="common">Microworm</name>
    <dbReference type="NCBI Taxonomy" id="6233"/>
    <lineage>
        <taxon>Eukaryota</taxon>
        <taxon>Metazoa</taxon>
        <taxon>Ecdysozoa</taxon>
        <taxon>Nematoda</taxon>
        <taxon>Chromadorea</taxon>
        <taxon>Rhabditida</taxon>
        <taxon>Tylenchina</taxon>
        <taxon>Panagrolaimomorpha</taxon>
        <taxon>Panagrolaimoidea</taxon>
        <taxon>Panagrolaimidae</taxon>
        <taxon>Panagrellus</taxon>
    </lineage>
</organism>
<keyword evidence="1" id="KW-1015">Disulfide bond</keyword>
<dbReference type="GO" id="GO:0004252">
    <property type="term" value="F:serine-type endopeptidase activity"/>
    <property type="evidence" value="ECO:0007669"/>
    <property type="project" value="InterPro"/>
</dbReference>
<evidence type="ECO:0000313" key="5">
    <source>
        <dbReference type="Proteomes" id="UP000492821"/>
    </source>
</evidence>
<dbReference type="PANTHER" id="PTHR24252:SF7">
    <property type="entry name" value="HYALIN"/>
    <property type="match status" value="1"/>
</dbReference>
<evidence type="ECO:0000259" key="4">
    <source>
        <dbReference type="PROSITE" id="PS50240"/>
    </source>
</evidence>
<evidence type="ECO:0000256" key="3">
    <source>
        <dbReference type="SAM" id="SignalP"/>
    </source>
</evidence>
<dbReference type="InterPro" id="IPR043504">
    <property type="entry name" value="Peptidase_S1_PA_chymotrypsin"/>
</dbReference>
<reference evidence="6" key="2">
    <citation type="submission" date="2020-10" db="UniProtKB">
        <authorList>
            <consortium name="WormBaseParasite"/>
        </authorList>
    </citation>
    <scope>IDENTIFICATION</scope>
</reference>
<feature type="chain" id="PRO_5028890640" evidence="3">
    <location>
        <begin position="30"/>
        <end position="250"/>
    </location>
</feature>
<protein>
    <submittedName>
        <fullName evidence="6">Peptidase S1 domain-containing protein</fullName>
    </submittedName>
</protein>
<dbReference type="SMART" id="SM00020">
    <property type="entry name" value="Tryp_SPc"/>
    <property type="match status" value="1"/>
</dbReference>
<dbReference type="SUPFAM" id="SSF50494">
    <property type="entry name" value="Trypsin-like serine proteases"/>
    <property type="match status" value="1"/>
</dbReference>
<evidence type="ECO:0000256" key="1">
    <source>
        <dbReference type="ARBA" id="ARBA00023157"/>
    </source>
</evidence>
<evidence type="ECO:0000313" key="6">
    <source>
        <dbReference type="WBParaSite" id="Pan_g11309.t1"/>
    </source>
</evidence>
<reference evidence="5" key="1">
    <citation type="journal article" date="2013" name="Genetics">
        <title>The draft genome and transcriptome of Panagrellus redivivus are shaped by the harsh demands of a free-living lifestyle.</title>
        <authorList>
            <person name="Srinivasan J."/>
            <person name="Dillman A.R."/>
            <person name="Macchietto M.G."/>
            <person name="Heikkinen L."/>
            <person name="Lakso M."/>
            <person name="Fracchia K.M."/>
            <person name="Antoshechkin I."/>
            <person name="Mortazavi A."/>
            <person name="Wong G."/>
            <person name="Sternberg P.W."/>
        </authorList>
    </citation>
    <scope>NUCLEOTIDE SEQUENCE [LARGE SCALE GENOMIC DNA]</scope>
    <source>
        <strain evidence="5">MT8872</strain>
    </source>
</reference>
<dbReference type="AlphaFoldDB" id="A0A7E4UPW1"/>
<sequence length="250" mass="26974">MYVCLHLVPAMQTFLLALFLVGITVPALGYQCGRKPFTDRIVGGDTAARAAFVALADAVNVTVLSGSHYAEKPAALHNAKNVIIHPEYDNDTFNGDISLIELVAPIKYNKQTQPICLPSVDEGVELTTKTAWATGWGRTKYGGKASNTLQQVKVPFVDLPTCQLPLMKVIPQFRFNRELQICAGQEGKDSCQDSGGPLVIEGDNGKWFQLGITSWGAGCGTTAGLYTRVSGYCDWIASTTDGEVHCQKST</sequence>
<dbReference type="Gene3D" id="2.40.10.10">
    <property type="entry name" value="Trypsin-like serine proteases"/>
    <property type="match status" value="1"/>
</dbReference>
<dbReference type="InterPro" id="IPR009003">
    <property type="entry name" value="Peptidase_S1_PA"/>
</dbReference>